<name>A0A662ZIS2_9GAMM</name>
<evidence type="ECO:0000256" key="1">
    <source>
        <dbReference type="ARBA" id="ARBA00001968"/>
    </source>
</evidence>
<protein>
    <submittedName>
        <fullName evidence="8">TIGR00255 family protein</fullName>
    </submittedName>
</protein>
<dbReference type="RefSeq" id="WP_093142401.1">
    <property type="nucleotide sequence ID" value="NZ_FOXF01000026.1"/>
</dbReference>
<keyword evidence="9" id="KW-1185">Reference proteome</keyword>
<dbReference type="EMBL" id="FOXF01000026">
    <property type="protein sequence ID" value="SFP46331.1"/>
    <property type="molecule type" value="Genomic_DNA"/>
</dbReference>
<dbReference type="InterPro" id="IPR013551">
    <property type="entry name" value="YicC-like_C"/>
</dbReference>
<accession>A0A662ZIS2</accession>
<evidence type="ECO:0000259" key="7">
    <source>
        <dbReference type="Pfam" id="PF08340"/>
    </source>
</evidence>
<evidence type="ECO:0000259" key="6">
    <source>
        <dbReference type="Pfam" id="PF03755"/>
    </source>
</evidence>
<dbReference type="PANTHER" id="PTHR30636">
    <property type="entry name" value="UPF0701 PROTEIN YICC"/>
    <property type="match status" value="1"/>
</dbReference>
<dbReference type="GO" id="GO:0016787">
    <property type="term" value="F:hydrolase activity"/>
    <property type="evidence" value="ECO:0007669"/>
    <property type="project" value="UniProtKB-KW"/>
</dbReference>
<feature type="domain" description="Endoribonuclease YicC-like N-terminal" evidence="6">
    <location>
        <begin position="2"/>
        <end position="157"/>
    </location>
</feature>
<reference evidence="8 9" key="1">
    <citation type="submission" date="2016-10" db="EMBL/GenBank/DDBJ databases">
        <authorList>
            <person name="Varghese N."/>
            <person name="Submissions S."/>
        </authorList>
    </citation>
    <scope>NUCLEOTIDE SEQUENCE [LARGE SCALE GENOMIC DNA]</scope>
    <source>
        <strain evidence="8 9">DSM 1361</strain>
    </source>
</reference>
<comment type="cofactor">
    <cofactor evidence="1">
        <name>a divalent metal cation</name>
        <dbReference type="ChEBI" id="CHEBI:60240"/>
    </cofactor>
</comment>
<dbReference type="PANTHER" id="PTHR30636:SF3">
    <property type="entry name" value="UPF0701 PROTEIN YICC"/>
    <property type="match status" value="1"/>
</dbReference>
<dbReference type="NCBIfam" id="TIGR00255">
    <property type="entry name" value="YicC/YloC family endoribonuclease"/>
    <property type="match status" value="1"/>
</dbReference>
<dbReference type="InterPro" id="IPR005229">
    <property type="entry name" value="YicC/YloC-like"/>
</dbReference>
<dbReference type="AlphaFoldDB" id="A0A662ZIS2"/>
<keyword evidence="4" id="KW-0378">Hydrolase</keyword>
<comment type="similarity">
    <text evidence="5">Belongs to the YicC/YloC family.</text>
</comment>
<keyword evidence="3" id="KW-0255">Endonuclease</keyword>
<evidence type="ECO:0000313" key="9">
    <source>
        <dbReference type="Proteomes" id="UP000243745"/>
    </source>
</evidence>
<dbReference type="OrthoDB" id="9771229at2"/>
<organism evidence="8 9">
    <name type="scientific">Ruminobacter amylophilus</name>
    <dbReference type="NCBI Taxonomy" id="867"/>
    <lineage>
        <taxon>Bacteria</taxon>
        <taxon>Pseudomonadati</taxon>
        <taxon>Pseudomonadota</taxon>
        <taxon>Gammaproteobacteria</taxon>
        <taxon>Aeromonadales</taxon>
        <taxon>Succinivibrionaceae</taxon>
        <taxon>Ruminobacter</taxon>
    </lineage>
</organism>
<proteinExistence type="inferred from homology"/>
<dbReference type="InterPro" id="IPR013527">
    <property type="entry name" value="YicC-like_N"/>
</dbReference>
<dbReference type="Pfam" id="PF08340">
    <property type="entry name" value="YicC-like_C"/>
    <property type="match status" value="1"/>
</dbReference>
<evidence type="ECO:0000256" key="2">
    <source>
        <dbReference type="ARBA" id="ARBA00022722"/>
    </source>
</evidence>
<evidence type="ECO:0000256" key="3">
    <source>
        <dbReference type="ARBA" id="ARBA00022759"/>
    </source>
</evidence>
<evidence type="ECO:0000313" key="8">
    <source>
        <dbReference type="EMBL" id="SFP46331.1"/>
    </source>
</evidence>
<gene>
    <name evidence="8" type="ORF">SAMN02910344_01447</name>
</gene>
<evidence type="ECO:0000256" key="4">
    <source>
        <dbReference type="ARBA" id="ARBA00022801"/>
    </source>
</evidence>
<dbReference type="Pfam" id="PF03755">
    <property type="entry name" value="YicC-like_N"/>
    <property type="match status" value="1"/>
</dbReference>
<dbReference type="Proteomes" id="UP000243745">
    <property type="component" value="Unassembled WGS sequence"/>
</dbReference>
<dbReference type="GO" id="GO:0004521">
    <property type="term" value="F:RNA endonuclease activity"/>
    <property type="evidence" value="ECO:0007669"/>
    <property type="project" value="InterPro"/>
</dbReference>
<evidence type="ECO:0000256" key="5">
    <source>
        <dbReference type="ARBA" id="ARBA00035648"/>
    </source>
</evidence>
<sequence>MIHSMTGFATYADQNNEYITEVNIRTVNSRYMEINVKIPEKLKLYEMEIRNCFKDFFNRGKFEISINLTPKVASNGLEINNNLVAALTSKISEINNAYRAKDPHAAINFSALDILMYPGVIANTSNSNDSIHELVINAVKECMNKLNEARTLEGDKISVFLNGHLDSIELMRQNIINRMPEIVEWQKTKVDDFIQQHQVKVDGSLLEQEIILLCQRMDIAEELNRLSSHIEQARHILKQGGICGKRLDFLMQEFNRETNTIASKSINTEITNSAIELKVQIEQMREQVQNIE</sequence>
<feature type="domain" description="Endoribonuclease YicC-like C-terminal" evidence="7">
    <location>
        <begin position="177"/>
        <end position="292"/>
    </location>
</feature>
<keyword evidence="2" id="KW-0540">Nuclease</keyword>